<sequence>MIAAMGNEHADVEETPGDHDQTDQTVPVTDSHTFGARKSHSATNDTQTSEDNGGSKGSGIVRRCLHQLSRQTNKSIWLLAYIAIMSSWPLVGAALRYLRRRKLVKGLPGRGPK</sequence>
<organism evidence="3 4">
    <name type="scientific">Salvia divinorum</name>
    <name type="common">Maria pastora</name>
    <name type="synonym">Diviner's sage</name>
    <dbReference type="NCBI Taxonomy" id="28513"/>
    <lineage>
        <taxon>Eukaryota</taxon>
        <taxon>Viridiplantae</taxon>
        <taxon>Streptophyta</taxon>
        <taxon>Embryophyta</taxon>
        <taxon>Tracheophyta</taxon>
        <taxon>Spermatophyta</taxon>
        <taxon>Magnoliopsida</taxon>
        <taxon>eudicotyledons</taxon>
        <taxon>Gunneridae</taxon>
        <taxon>Pentapetalae</taxon>
        <taxon>asterids</taxon>
        <taxon>lamiids</taxon>
        <taxon>Lamiales</taxon>
        <taxon>Lamiaceae</taxon>
        <taxon>Nepetoideae</taxon>
        <taxon>Mentheae</taxon>
        <taxon>Salviinae</taxon>
        <taxon>Salvia</taxon>
        <taxon>Salvia subgen. Calosphace</taxon>
    </lineage>
</organism>
<evidence type="ECO:0000313" key="4">
    <source>
        <dbReference type="Proteomes" id="UP001567538"/>
    </source>
</evidence>
<evidence type="ECO:0000313" key="3">
    <source>
        <dbReference type="EMBL" id="KAL1533760.1"/>
    </source>
</evidence>
<protein>
    <submittedName>
        <fullName evidence="3">Phospholipase ABHD3-like isoform X2</fullName>
    </submittedName>
</protein>
<name>A0ABD1FPI9_SALDI</name>
<feature type="region of interest" description="Disordered" evidence="1">
    <location>
        <begin position="1"/>
        <end position="59"/>
    </location>
</feature>
<dbReference type="Proteomes" id="UP001567538">
    <property type="component" value="Unassembled WGS sequence"/>
</dbReference>
<feature type="compositionally biased region" description="Basic and acidic residues" evidence="1">
    <location>
        <begin position="8"/>
        <end position="22"/>
    </location>
</feature>
<feature type="compositionally biased region" description="Polar residues" evidence="1">
    <location>
        <begin position="23"/>
        <end position="32"/>
    </location>
</feature>
<keyword evidence="4" id="KW-1185">Reference proteome</keyword>
<accession>A0ABD1FPI9</accession>
<evidence type="ECO:0000256" key="2">
    <source>
        <dbReference type="SAM" id="Phobius"/>
    </source>
</evidence>
<feature type="compositionally biased region" description="Polar residues" evidence="1">
    <location>
        <begin position="41"/>
        <end position="52"/>
    </location>
</feature>
<gene>
    <name evidence="3" type="ORF">AAHA92_33603</name>
</gene>
<reference evidence="3 4" key="1">
    <citation type="submission" date="2024-06" db="EMBL/GenBank/DDBJ databases">
        <title>A chromosome level genome sequence of Diviner's sage (Salvia divinorum).</title>
        <authorList>
            <person name="Ford S.A."/>
            <person name="Ro D.-K."/>
            <person name="Ness R.W."/>
            <person name="Phillips M.A."/>
        </authorList>
    </citation>
    <scope>NUCLEOTIDE SEQUENCE [LARGE SCALE GENOMIC DNA]</scope>
    <source>
        <strain evidence="3">SAF-2024a</strain>
        <tissue evidence="3">Leaf</tissue>
    </source>
</reference>
<comment type="caution">
    <text evidence="3">The sequence shown here is derived from an EMBL/GenBank/DDBJ whole genome shotgun (WGS) entry which is preliminary data.</text>
</comment>
<keyword evidence="2" id="KW-0472">Membrane</keyword>
<keyword evidence="2" id="KW-0812">Transmembrane</keyword>
<feature type="transmembrane region" description="Helical" evidence="2">
    <location>
        <begin position="76"/>
        <end position="98"/>
    </location>
</feature>
<dbReference type="EMBL" id="JBEAFC010000014">
    <property type="protein sequence ID" value="KAL1533760.1"/>
    <property type="molecule type" value="Genomic_DNA"/>
</dbReference>
<evidence type="ECO:0000256" key="1">
    <source>
        <dbReference type="SAM" id="MobiDB-lite"/>
    </source>
</evidence>
<keyword evidence="2" id="KW-1133">Transmembrane helix</keyword>
<dbReference type="AlphaFoldDB" id="A0ABD1FPI9"/>
<proteinExistence type="predicted"/>